<reference evidence="3 4" key="1">
    <citation type="submission" date="2023-02" db="EMBL/GenBank/DDBJ databases">
        <title>LHISI_Scaffold_Assembly.</title>
        <authorList>
            <person name="Stuart O.P."/>
            <person name="Cleave R."/>
            <person name="Magrath M.J.L."/>
            <person name="Mikheyev A.S."/>
        </authorList>
    </citation>
    <scope>NUCLEOTIDE SEQUENCE [LARGE SCALE GENOMIC DNA]</scope>
    <source>
        <strain evidence="3">Daus_M_001</strain>
        <tissue evidence="3">Leg muscle</tissue>
    </source>
</reference>
<gene>
    <name evidence="3" type="ORF">PR048_013187</name>
</gene>
<keyword evidence="4" id="KW-1185">Reference proteome</keyword>
<evidence type="ECO:0000259" key="2">
    <source>
        <dbReference type="Pfam" id="PF13843"/>
    </source>
</evidence>
<proteinExistence type="predicted"/>
<dbReference type="Proteomes" id="UP001159363">
    <property type="component" value="Chromosome X"/>
</dbReference>
<name>A0ABQ9HSZ1_9NEOP</name>
<keyword evidence="1" id="KW-0472">Membrane</keyword>
<keyword evidence="1" id="KW-0812">Transmembrane</keyword>
<feature type="transmembrane region" description="Helical" evidence="1">
    <location>
        <begin position="92"/>
        <end position="112"/>
    </location>
</feature>
<organism evidence="3 4">
    <name type="scientific">Dryococelus australis</name>
    <dbReference type="NCBI Taxonomy" id="614101"/>
    <lineage>
        <taxon>Eukaryota</taxon>
        <taxon>Metazoa</taxon>
        <taxon>Ecdysozoa</taxon>
        <taxon>Arthropoda</taxon>
        <taxon>Hexapoda</taxon>
        <taxon>Insecta</taxon>
        <taxon>Pterygota</taxon>
        <taxon>Neoptera</taxon>
        <taxon>Polyneoptera</taxon>
        <taxon>Phasmatodea</taxon>
        <taxon>Verophasmatodea</taxon>
        <taxon>Anareolatae</taxon>
        <taxon>Phasmatidae</taxon>
        <taxon>Eurycanthinae</taxon>
        <taxon>Dryococelus</taxon>
    </lineage>
</organism>
<evidence type="ECO:0000256" key="1">
    <source>
        <dbReference type="SAM" id="Phobius"/>
    </source>
</evidence>
<feature type="domain" description="PiggyBac transposable element-derived protein" evidence="2">
    <location>
        <begin position="194"/>
        <end position="250"/>
    </location>
</feature>
<dbReference type="Pfam" id="PF13843">
    <property type="entry name" value="DDE_Tnp_1_7"/>
    <property type="match status" value="1"/>
</dbReference>
<comment type="caution">
    <text evidence="3">The sequence shown here is derived from an EMBL/GenBank/DDBJ whole genome shotgun (WGS) entry which is preliminary data.</text>
</comment>
<accession>A0ABQ9HSZ1</accession>
<dbReference type="InterPro" id="IPR029526">
    <property type="entry name" value="PGBD"/>
</dbReference>
<dbReference type="EMBL" id="JARBHB010000004">
    <property type="protein sequence ID" value="KAJ8886973.1"/>
    <property type="molecule type" value="Genomic_DNA"/>
</dbReference>
<protein>
    <recommendedName>
        <fullName evidence="2">PiggyBac transposable element-derived protein domain-containing protein</fullName>
    </recommendedName>
</protein>
<evidence type="ECO:0000313" key="3">
    <source>
        <dbReference type="EMBL" id="KAJ8886973.1"/>
    </source>
</evidence>
<evidence type="ECO:0000313" key="4">
    <source>
        <dbReference type="Proteomes" id="UP001159363"/>
    </source>
</evidence>
<keyword evidence="1" id="KW-1133">Transmembrane helix</keyword>
<sequence>MVCDCAGGGVVRHHGEAVDLLFLLDLIHYVWVGSPRRHSTLSTCQFIHPTTLSIKKKNSVDMLANKAKVELSSERMHWRLTFVSPPIPTLTLVVYGTLGVLAHVALVCYFGGRADEVVGKKNGSYELERRESQAKDRRADGWTSGLSIQFKTMTTKKCMDVLQPHEQISYFNLLDSDVSSLESEEECVTELDPHSLLRKWVASSCNKIYVFIAITMLIVRNKHISIPEYWSTDSLMHAQTFFQIMSRDRYI</sequence>